<name>C6WV21_METML</name>
<organism evidence="2 3">
    <name type="scientific">Methylotenera mobilis (strain JLW8 / ATCC BAA-1282 / DSM 17540)</name>
    <dbReference type="NCBI Taxonomy" id="583345"/>
    <lineage>
        <taxon>Bacteria</taxon>
        <taxon>Pseudomonadati</taxon>
        <taxon>Pseudomonadota</taxon>
        <taxon>Betaproteobacteria</taxon>
        <taxon>Nitrosomonadales</taxon>
        <taxon>Methylophilaceae</taxon>
        <taxon>Methylotenera</taxon>
    </lineage>
</organism>
<reference evidence="3" key="1">
    <citation type="submission" date="2009-07" db="EMBL/GenBank/DDBJ databases">
        <title>Complete sequence of Methylotenera mobilis JLW8.</title>
        <authorList>
            <consortium name="US DOE Joint Genome Institute"/>
            <person name="Lucas S."/>
            <person name="Copeland A."/>
            <person name="Lapidus A."/>
            <person name="Glavina del Rio T."/>
            <person name="Tice H."/>
            <person name="Bruce D."/>
            <person name="Goodwin L."/>
            <person name="Pitluck S."/>
            <person name="LaButti K.M."/>
            <person name="Clum A."/>
            <person name="Larimer F."/>
            <person name="Land M."/>
            <person name="Hauser L."/>
            <person name="Kyrpides N."/>
            <person name="Mikhailova N."/>
            <person name="Kayluzhnaya M."/>
            <person name="Chistoserdova L."/>
        </authorList>
    </citation>
    <scope>NUCLEOTIDE SEQUENCE [LARGE SCALE GENOMIC DNA]</scope>
    <source>
        <strain evidence="3">JLW8 / ATCC BAA-1282 / DSM 17540</strain>
    </source>
</reference>
<dbReference type="Proteomes" id="UP000002742">
    <property type="component" value="Chromosome"/>
</dbReference>
<dbReference type="SUPFAM" id="SSF51338">
    <property type="entry name" value="Composite domain of metallo-dependent hydrolases"/>
    <property type="match status" value="1"/>
</dbReference>
<dbReference type="SUPFAM" id="SSF51556">
    <property type="entry name" value="Metallo-dependent hydrolases"/>
    <property type="match status" value="1"/>
</dbReference>
<gene>
    <name evidence="2" type="ordered locus">Mmol_0861</name>
</gene>
<dbReference type="InterPro" id="IPR011059">
    <property type="entry name" value="Metal-dep_hydrolase_composite"/>
</dbReference>
<dbReference type="STRING" id="583345.Mmol_0861"/>
<dbReference type="PANTHER" id="PTHR11647">
    <property type="entry name" value="HYDRANTOINASE/DIHYDROPYRIMIDINASE FAMILY MEMBER"/>
    <property type="match status" value="1"/>
</dbReference>
<evidence type="ECO:0000259" key="1">
    <source>
        <dbReference type="Pfam" id="PF07969"/>
    </source>
</evidence>
<dbReference type="InterPro" id="IPR050378">
    <property type="entry name" value="Metallo-dep_Hydrolases_sf"/>
</dbReference>
<dbReference type="HOGENOM" id="CLU_035587_0_0_4"/>
<reference evidence="2 3" key="2">
    <citation type="journal article" date="2011" name="J. Bacteriol.">
        <title>Genomes of three methylotrophs from a single niche uncover genetic and metabolic divergence of Methylophilaceae.</title>
        <authorList>
            <person name="Lapidus A."/>
            <person name="Clum A."/>
            <person name="Labutti K."/>
            <person name="Kaluzhnaya M.G."/>
            <person name="Lim S."/>
            <person name="Beck D.A."/>
            <person name="Glavina Del Rio T."/>
            <person name="Nolan M."/>
            <person name="Mavromatis K."/>
            <person name="Huntemann M."/>
            <person name="Lucas S."/>
            <person name="Lidstrom M.E."/>
            <person name="Ivanova N."/>
            <person name="Chistoserdova L."/>
        </authorList>
    </citation>
    <scope>NUCLEOTIDE SEQUENCE [LARGE SCALE GENOMIC DNA]</scope>
    <source>
        <strain evidence="3">JLW8 / ATCC BAA-1282 / DSM 17540</strain>
    </source>
</reference>
<dbReference type="PANTHER" id="PTHR11647:SF1">
    <property type="entry name" value="COLLAPSIN RESPONSE MEDIATOR PROTEIN"/>
    <property type="match status" value="1"/>
</dbReference>
<protein>
    <submittedName>
        <fullName evidence="2">Formylmethanofuran dehydrogenase subunit A</fullName>
    </submittedName>
</protein>
<keyword evidence="3" id="KW-1185">Reference proteome</keyword>
<dbReference type="RefSeq" id="WP_015831806.1">
    <property type="nucleotide sequence ID" value="NC_012968.1"/>
</dbReference>
<feature type="domain" description="Amidohydrolase 3" evidence="1">
    <location>
        <begin position="43"/>
        <end position="501"/>
    </location>
</feature>
<dbReference type="PIRSF" id="PIRSF006453">
    <property type="entry name" value="FwdA"/>
    <property type="match status" value="1"/>
</dbReference>
<dbReference type="eggNOG" id="COG1229">
    <property type="taxonomic scope" value="Bacteria"/>
</dbReference>
<dbReference type="GO" id="GO:0016810">
    <property type="term" value="F:hydrolase activity, acting on carbon-nitrogen (but not peptide) bonds"/>
    <property type="evidence" value="ECO:0007669"/>
    <property type="project" value="InterPro"/>
</dbReference>
<dbReference type="OrthoDB" id="9807210at2"/>
<dbReference type="NCBIfam" id="TIGR03121">
    <property type="entry name" value="one_C_dehyd_A"/>
    <property type="match status" value="1"/>
</dbReference>
<evidence type="ECO:0000313" key="3">
    <source>
        <dbReference type="Proteomes" id="UP000002742"/>
    </source>
</evidence>
<evidence type="ECO:0000313" key="2">
    <source>
        <dbReference type="EMBL" id="ACT47770.1"/>
    </source>
</evidence>
<dbReference type="Gene3D" id="2.30.40.10">
    <property type="entry name" value="Urease, subunit C, domain 1"/>
    <property type="match status" value="1"/>
</dbReference>
<dbReference type="InterPro" id="IPR013108">
    <property type="entry name" value="Amidohydro_3"/>
</dbReference>
<proteinExistence type="predicted"/>
<dbReference type="AlphaFoldDB" id="C6WV21"/>
<dbReference type="InterPro" id="IPR012027">
    <property type="entry name" value="Formylmethanofuran_DH_asu"/>
</dbReference>
<dbReference type="KEGG" id="mmb:Mmol_0861"/>
<accession>C6WV21</accession>
<dbReference type="EMBL" id="CP001672">
    <property type="protein sequence ID" value="ACT47770.1"/>
    <property type="molecule type" value="Genomic_DNA"/>
</dbReference>
<dbReference type="Pfam" id="PF07969">
    <property type="entry name" value="Amidohydro_3"/>
    <property type="match status" value="1"/>
</dbReference>
<dbReference type="InterPro" id="IPR032466">
    <property type="entry name" value="Metal_Hydrolase"/>
</dbReference>
<sequence length="558" mass="62103">MITLLKNGRLYDPAHNKNGVVEDIYIHQGRIAPKPLDNTKISQTYDLTGKVVMAGAIDMHSHIGGGKVNIARMMLPEYQQKQMQEIKNLSEPEAHICTPYCSHHATPTATDTGFRYIEMGYTAAFEPAISPINARQAHLEMGDTPMIDKGGYAMLGNDDYFLRMLTAKKDQKAINDYVAWILHATQTIGIKVVNPGGISAFKFNQRRLNLDENHQHYQVSPREVLQSLSRAVHELGIAKPLHVHCNNLGAAGNFQTTLDTMTASNGLPMHLTHIQFHSYGTEGDKKFSSAAAQIAEAINKNKNITADVGQILFNQTVTASGDSMMQHLNAKHANPKKSVIMDIECDAGCGVLPFKYRDQNYVNALQWAIGLEIFLSVEDPWRIFLTTDHPNGAPFTSYPHLIRLLMDKSFRNEAFAKLNLDAQSMSNLTSLDREYSLYDIAIMTRAGASKLIGMNERGHLGVGANADITVYTDQADREAMFAKPNYVFKNGELVVKDGTVVKVVWGATHTAKPNFDISVEKELKQYFDRYQTISMDNFKISDAEIFDDGRGSVVVNEN</sequence>